<evidence type="ECO:0000259" key="1">
    <source>
        <dbReference type="Pfam" id="PF00931"/>
    </source>
</evidence>
<dbReference type="AlphaFoldDB" id="A0AAE0JSX4"/>
<dbReference type="InterPro" id="IPR027417">
    <property type="entry name" value="P-loop_NTPase"/>
</dbReference>
<comment type="caution">
    <text evidence="3">The sequence shown here is derived from an EMBL/GenBank/DDBJ whole genome shotgun (WGS) entry which is preliminary data.</text>
</comment>
<name>A0AAE0JSX4_9PEZI</name>
<keyword evidence="3" id="KW-0378">Hydrolase</keyword>
<dbReference type="SUPFAM" id="SSF48452">
    <property type="entry name" value="TPR-like"/>
    <property type="match status" value="1"/>
</dbReference>
<reference evidence="3" key="1">
    <citation type="journal article" date="2023" name="Mol. Phylogenet. Evol.">
        <title>Genome-scale phylogeny and comparative genomics of the fungal order Sordariales.</title>
        <authorList>
            <person name="Hensen N."/>
            <person name="Bonometti L."/>
            <person name="Westerberg I."/>
            <person name="Brannstrom I.O."/>
            <person name="Guillou S."/>
            <person name="Cros-Aarteil S."/>
            <person name="Calhoun S."/>
            <person name="Haridas S."/>
            <person name="Kuo A."/>
            <person name="Mondo S."/>
            <person name="Pangilinan J."/>
            <person name="Riley R."/>
            <person name="LaButti K."/>
            <person name="Andreopoulos B."/>
            <person name="Lipzen A."/>
            <person name="Chen C."/>
            <person name="Yan M."/>
            <person name="Daum C."/>
            <person name="Ng V."/>
            <person name="Clum A."/>
            <person name="Steindorff A."/>
            <person name="Ohm R.A."/>
            <person name="Martin F."/>
            <person name="Silar P."/>
            <person name="Natvig D.O."/>
            <person name="Lalanne C."/>
            <person name="Gautier V."/>
            <person name="Ament-Velasquez S.L."/>
            <person name="Kruys A."/>
            <person name="Hutchinson M.I."/>
            <person name="Powell A.J."/>
            <person name="Barry K."/>
            <person name="Miller A.N."/>
            <person name="Grigoriev I.V."/>
            <person name="Debuchy R."/>
            <person name="Gladieux P."/>
            <person name="Hiltunen Thoren M."/>
            <person name="Johannesson H."/>
        </authorList>
    </citation>
    <scope>NUCLEOTIDE SEQUENCE</scope>
    <source>
        <strain evidence="3">CBS 958.72</strain>
    </source>
</reference>
<proteinExistence type="predicted"/>
<dbReference type="Gene3D" id="1.25.40.10">
    <property type="entry name" value="Tetratricopeptide repeat domain"/>
    <property type="match status" value="2"/>
</dbReference>
<dbReference type="GO" id="GO:0016787">
    <property type="term" value="F:hydrolase activity"/>
    <property type="evidence" value="ECO:0007669"/>
    <property type="project" value="UniProtKB-KW"/>
</dbReference>
<feature type="domain" description="NB-ARC" evidence="1">
    <location>
        <begin position="87"/>
        <end position="232"/>
    </location>
</feature>
<reference evidence="3" key="2">
    <citation type="submission" date="2023-06" db="EMBL/GenBank/DDBJ databases">
        <authorList>
            <consortium name="Lawrence Berkeley National Laboratory"/>
            <person name="Haridas S."/>
            <person name="Hensen N."/>
            <person name="Bonometti L."/>
            <person name="Westerberg I."/>
            <person name="Brannstrom I.O."/>
            <person name="Guillou S."/>
            <person name="Cros-Aarteil S."/>
            <person name="Calhoun S."/>
            <person name="Kuo A."/>
            <person name="Mondo S."/>
            <person name="Pangilinan J."/>
            <person name="Riley R."/>
            <person name="Labutti K."/>
            <person name="Andreopoulos B."/>
            <person name="Lipzen A."/>
            <person name="Chen C."/>
            <person name="Yanf M."/>
            <person name="Daum C."/>
            <person name="Ng V."/>
            <person name="Clum A."/>
            <person name="Steindorff A."/>
            <person name="Ohm R."/>
            <person name="Martin F."/>
            <person name="Silar P."/>
            <person name="Natvig D."/>
            <person name="Lalanne C."/>
            <person name="Gautier V."/>
            <person name="Ament-Velasquez S.L."/>
            <person name="Kruys A."/>
            <person name="Hutchinson M.I."/>
            <person name="Powell A.J."/>
            <person name="Barry K."/>
            <person name="Miller A.N."/>
            <person name="Grigoriev I.V."/>
            <person name="Debuchy R."/>
            <person name="Gladieux P."/>
            <person name="Thoren M.H."/>
            <person name="Johannesson H."/>
        </authorList>
    </citation>
    <scope>NUCLEOTIDE SEQUENCE</scope>
    <source>
        <strain evidence="3">CBS 958.72</strain>
    </source>
</reference>
<dbReference type="Pfam" id="PF00931">
    <property type="entry name" value="NB-ARC"/>
    <property type="match status" value="1"/>
</dbReference>
<dbReference type="PRINTS" id="PR00364">
    <property type="entry name" value="DISEASERSIST"/>
</dbReference>
<dbReference type="InterPro" id="IPR056681">
    <property type="entry name" value="DUF7779"/>
</dbReference>
<sequence length="762" mass="85132">MRIKRMSSHIEGEADILWMRKDENRYHEVLQLLNTIKMDKEKRQQQEPAVRYNNIPFSSNPKFSGRQDILEMIHNALDPDAYLSLTKSIALFGMGGVGKTQIAIQYAYQNLEHFDAILWVAADNAITIGQSFRAIAEGLRLLEAGEEPKDTAAAIWAVKNWLRTTKTTCLVVFDNSDDLAALKIVQPGSARSSVLVTTRDLTAATTLATQHVQVTALAEDDGSKMLLKVIGSENVSPSDIQHAMAISRAFGGLPLALTQIGGFITQRKLSLQDFLPLYEKYSSKIDSRKAPGSDYEHTLSTVWDVSFEKLTQDSTRLLNVLSYFDPDCIPEEILSQGSDGLDDEFAFLADEMDLGDASEELLRAALVNRTGETAVLALHRLVQSAVRNRMSEADSIKVFDTVVHMLCWGFPDHSKGDIGHQVSAWTRCEKCLPHVNRLVELLDQPKNKAMAGDKQKYADLLLRCSWYLYEREMYIVARRMVDQAISMFEDTTTLAYASAIDLGGLLDLDLTESARALAPFQKALEIRKTRLGPEDPFIAYSLNNIALSYTEMGELQLAYAAHEEAISLRLKANSDRIGNSYSNMSSLLLRLGRPDEAEKMLARCPSLKDFTDETFLKTGNPRFSGDMVLLSRIRRAQGRPTEALRLASKALAFRRTLLGNRLKTCDSQYDVASMLLDDGHVGSAVQLLEEIVGISETFVEGEGQRARALYKLSVIQGERGMIPSSETCKKEALKLRTKLKPELEGNAFEEAEFAKLCLWMLW</sequence>
<feature type="domain" description="DUF7779" evidence="2">
    <location>
        <begin position="306"/>
        <end position="393"/>
    </location>
</feature>
<dbReference type="InterPro" id="IPR002182">
    <property type="entry name" value="NB-ARC"/>
</dbReference>
<evidence type="ECO:0000313" key="3">
    <source>
        <dbReference type="EMBL" id="KAK3358382.1"/>
    </source>
</evidence>
<dbReference type="SUPFAM" id="SSF52540">
    <property type="entry name" value="P-loop containing nucleoside triphosphate hydrolases"/>
    <property type="match status" value="1"/>
</dbReference>
<gene>
    <name evidence="3" type="ORF">B0T24DRAFT_586545</name>
</gene>
<accession>A0AAE0JSX4</accession>
<dbReference type="Gene3D" id="3.40.50.300">
    <property type="entry name" value="P-loop containing nucleotide triphosphate hydrolases"/>
    <property type="match status" value="1"/>
</dbReference>
<dbReference type="Pfam" id="PF25000">
    <property type="entry name" value="DUF7779"/>
    <property type="match status" value="1"/>
</dbReference>
<protein>
    <submittedName>
        <fullName evidence="3">P-loop containing nucleoside triphosphate hydrolase protein</fullName>
    </submittedName>
</protein>
<evidence type="ECO:0000313" key="4">
    <source>
        <dbReference type="Proteomes" id="UP001287356"/>
    </source>
</evidence>
<dbReference type="Proteomes" id="UP001287356">
    <property type="component" value="Unassembled WGS sequence"/>
</dbReference>
<dbReference type="GO" id="GO:0043531">
    <property type="term" value="F:ADP binding"/>
    <property type="evidence" value="ECO:0007669"/>
    <property type="project" value="InterPro"/>
</dbReference>
<evidence type="ECO:0000259" key="2">
    <source>
        <dbReference type="Pfam" id="PF25000"/>
    </source>
</evidence>
<organism evidence="3 4">
    <name type="scientific">Lasiosphaeria ovina</name>
    <dbReference type="NCBI Taxonomy" id="92902"/>
    <lineage>
        <taxon>Eukaryota</taxon>
        <taxon>Fungi</taxon>
        <taxon>Dikarya</taxon>
        <taxon>Ascomycota</taxon>
        <taxon>Pezizomycotina</taxon>
        <taxon>Sordariomycetes</taxon>
        <taxon>Sordariomycetidae</taxon>
        <taxon>Sordariales</taxon>
        <taxon>Lasiosphaeriaceae</taxon>
        <taxon>Lasiosphaeria</taxon>
    </lineage>
</organism>
<dbReference type="InterPro" id="IPR011990">
    <property type="entry name" value="TPR-like_helical_dom_sf"/>
</dbReference>
<dbReference type="EMBL" id="JAULSN010000016">
    <property type="protein sequence ID" value="KAK3358382.1"/>
    <property type="molecule type" value="Genomic_DNA"/>
</dbReference>
<dbReference type="Pfam" id="PF13374">
    <property type="entry name" value="TPR_10"/>
    <property type="match status" value="1"/>
</dbReference>
<dbReference type="PANTHER" id="PTHR35205">
    <property type="entry name" value="NB-ARC AND TPR DOMAIN PROTEIN"/>
    <property type="match status" value="1"/>
</dbReference>
<dbReference type="Pfam" id="PF13424">
    <property type="entry name" value="TPR_12"/>
    <property type="match status" value="1"/>
</dbReference>
<keyword evidence="4" id="KW-1185">Reference proteome</keyword>
<dbReference type="PANTHER" id="PTHR35205:SF1">
    <property type="entry name" value="ZU5 DOMAIN-CONTAINING PROTEIN"/>
    <property type="match status" value="1"/>
</dbReference>